<evidence type="ECO:0000313" key="21">
    <source>
        <dbReference type="EMBL" id="KAK6194529.1"/>
    </source>
</evidence>
<evidence type="ECO:0000256" key="14">
    <source>
        <dbReference type="ARBA" id="ARBA00047338"/>
    </source>
</evidence>
<keyword evidence="12 18" id="KW-0472">Membrane</keyword>
<evidence type="ECO:0000256" key="12">
    <source>
        <dbReference type="ARBA" id="ARBA00023136"/>
    </source>
</evidence>
<dbReference type="GO" id="GO:0050661">
    <property type="term" value="F:NADP binding"/>
    <property type="evidence" value="ECO:0007669"/>
    <property type="project" value="InterPro"/>
</dbReference>
<comment type="catalytic activity">
    <reaction evidence="14">
        <text>hypotaurine + NADH + O2 + H(+) = taurine + NAD(+) + H2O</text>
        <dbReference type="Rhea" id="RHEA:74111"/>
        <dbReference type="ChEBI" id="CHEBI:15377"/>
        <dbReference type="ChEBI" id="CHEBI:15378"/>
        <dbReference type="ChEBI" id="CHEBI:15379"/>
        <dbReference type="ChEBI" id="CHEBI:57540"/>
        <dbReference type="ChEBI" id="CHEBI:57853"/>
        <dbReference type="ChEBI" id="CHEBI:57945"/>
        <dbReference type="ChEBI" id="CHEBI:507393"/>
        <dbReference type="EC" id="1.14.13.8"/>
    </reaction>
    <physiologicalReaction direction="left-to-right" evidence="14">
        <dbReference type="Rhea" id="RHEA:74112"/>
    </physiologicalReaction>
</comment>
<evidence type="ECO:0000256" key="16">
    <source>
        <dbReference type="ARBA" id="ARBA00048088"/>
    </source>
</evidence>
<keyword evidence="7 18" id="KW-0274">FAD</keyword>
<evidence type="ECO:0000313" key="22">
    <source>
        <dbReference type="Proteomes" id="UP001347796"/>
    </source>
</evidence>
<evidence type="ECO:0000256" key="2">
    <source>
        <dbReference type="ARBA" id="ARBA00004389"/>
    </source>
</evidence>
<organism evidence="21 22">
    <name type="scientific">Patella caerulea</name>
    <name type="common">Rayed Mediterranean limpet</name>
    <dbReference type="NCBI Taxonomy" id="87958"/>
    <lineage>
        <taxon>Eukaryota</taxon>
        <taxon>Metazoa</taxon>
        <taxon>Spiralia</taxon>
        <taxon>Lophotrochozoa</taxon>
        <taxon>Mollusca</taxon>
        <taxon>Gastropoda</taxon>
        <taxon>Patellogastropoda</taxon>
        <taxon>Patelloidea</taxon>
        <taxon>Patellidae</taxon>
        <taxon>Patella</taxon>
    </lineage>
</organism>
<comment type="cofactor">
    <cofactor evidence="1 18 19">
        <name>FAD</name>
        <dbReference type="ChEBI" id="CHEBI:57692"/>
    </cofactor>
</comment>
<evidence type="ECO:0000256" key="9">
    <source>
        <dbReference type="ARBA" id="ARBA00022989"/>
    </source>
</evidence>
<evidence type="ECO:0000256" key="7">
    <source>
        <dbReference type="ARBA" id="ARBA00022827"/>
    </source>
</evidence>
<sequence length="531" mass="60304">MSSDSSAKRRDVVVIGAGISGLVAAKCLREDGFDVIVLERTGEVGGLWTYREHDYGVMRFTHINVSKHNYCFSDYPFPDDAADFPHNKDMAKYIYDYTTHFKLEEVIQFNTKVLSVERIGEDWQITTCRMEEDGRTGKETDEKQVFIAKNVAIASGHHAIPTVAKFRGQETFTGEIIHSVDYKDVITNSFTGKRVLVVGIGNSAVDAATNCAAAGRCKSVYVSTRSGAWIVPNYVFGHPVDVYACRAFFMLPWRWANFVFENVIKLISGNPKRWGLNPKMGALQTQPTVSPTIIHHIQRKDIKIVPNILRIEGKRVEFINDESAEFDVIILCTGYKIGLPFLHQDIQNQVLEDNSNSLKLYKNAFNPDIGSSLAFIGFVQPASGGILTMSEIQSRWFSQLCKGTVKLPPKQQMLDNIKEERNHVTERYYKSDRHTIQRDPITYNDEIAALIGAKPELWKHPWLAWRLMFSSCGAYQWRLQGPNKWSGAEEAVRKVPSTEMMNYSAIALFTVLGFIVFYLLRFLFKVVDFLF</sequence>
<dbReference type="Gene3D" id="3.50.50.60">
    <property type="entry name" value="FAD/NAD(P)-binding domain"/>
    <property type="match status" value="1"/>
</dbReference>
<comment type="caution">
    <text evidence="21">The sequence shown here is derived from an EMBL/GenBank/DDBJ whole genome shotgun (WGS) entry which is preliminary data.</text>
</comment>
<comment type="similarity">
    <text evidence="3 18 19">Belongs to the FMO family.</text>
</comment>
<reference evidence="21 22" key="1">
    <citation type="submission" date="2024-01" db="EMBL/GenBank/DDBJ databases">
        <title>The genome of the rayed Mediterranean limpet Patella caerulea (Linnaeus, 1758).</title>
        <authorList>
            <person name="Anh-Thu Weber A."/>
            <person name="Halstead-Nussloch G."/>
        </authorList>
    </citation>
    <scope>NUCLEOTIDE SEQUENCE [LARGE SCALE GENOMIC DNA]</scope>
    <source>
        <strain evidence="21">AATW-2023a</strain>
        <tissue evidence="21">Whole specimen</tissue>
    </source>
</reference>
<dbReference type="Proteomes" id="UP001347796">
    <property type="component" value="Unassembled WGS sequence"/>
</dbReference>
<evidence type="ECO:0000256" key="19">
    <source>
        <dbReference type="RuleBase" id="RU361177"/>
    </source>
</evidence>
<keyword evidence="11 18" id="KW-0503">Monooxygenase</keyword>
<protein>
    <recommendedName>
        <fullName evidence="19">Flavin-containing monooxygenase</fullName>
        <ecNumber evidence="19">1.-.-.-</ecNumber>
    </recommendedName>
</protein>
<keyword evidence="5 20" id="KW-0812">Transmembrane</keyword>
<dbReference type="GO" id="GO:0034899">
    <property type="term" value="F:trimethylamine monooxygenase activity"/>
    <property type="evidence" value="ECO:0007669"/>
    <property type="project" value="UniProtKB-EC"/>
</dbReference>
<dbReference type="GO" id="GO:0005789">
    <property type="term" value="C:endoplasmic reticulum membrane"/>
    <property type="evidence" value="ECO:0007669"/>
    <property type="project" value="UniProtKB-SubCell"/>
</dbReference>
<dbReference type="InterPro" id="IPR036188">
    <property type="entry name" value="FAD/NAD-bd_sf"/>
</dbReference>
<evidence type="ECO:0000256" key="4">
    <source>
        <dbReference type="ARBA" id="ARBA00022630"/>
    </source>
</evidence>
<evidence type="ECO:0000256" key="17">
    <source>
        <dbReference type="ARBA" id="ARBA00049443"/>
    </source>
</evidence>
<dbReference type="GO" id="GO:0050660">
    <property type="term" value="F:flavin adenine dinucleotide binding"/>
    <property type="evidence" value="ECO:0007669"/>
    <property type="project" value="InterPro"/>
</dbReference>
<keyword evidence="22" id="KW-1185">Reference proteome</keyword>
<comment type="catalytic activity">
    <reaction evidence="15">
        <text>hypotaurine + NADPH + O2 + H(+) = taurine + NADP(+) + H2O</text>
        <dbReference type="Rhea" id="RHEA:69819"/>
        <dbReference type="ChEBI" id="CHEBI:15377"/>
        <dbReference type="ChEBI" id="CHEBI:15378"/>
        <dbReference type="ChEBI" id="CHEBI:15379"/>
        <dbReference type="ChEBI" id="CHEBI:57783"/>
        <dbReference type="ChEBI" id="CHEBI:57853"/>
        <dbReference type="ChEBI" id="CHEBI:58349"/>
        <dbReference type="ChEBI" id="CHEBI:507393"/>
        <dbReference type="EC" id="1.14.13.8"/>
    </reaction>
    <physiologicalReaction direction="left-to-right" evidence="15">
        <dbReference type="Rhea" id="RHEA:69820"/>
    </physiologicalReaction>
</comment>
<evidence type="ECO:0000256" key="13">
    <source>
        <dbReference type="ARBA" id="ARBA00045957"/>
    </source>
</evidence>
<evidence type="ECO:0000256" key="20">
    <source>
        <dbReference type="SAM" id="Phobius"/>
    </source>
</evidence>
<dbReference type="PRINTS" id="PR00370">
    <property type="entry name" value="FMOXYGENASE"/>
</dbReference>
<evidence type="ECO:0000256" key="18">
    <source>
        <dbReference type="PIRNR" id="PIRNR000332"/>
    </source>
</evidence>
<evidence type="ECO:0000256" key="11">
    <source>
        <dbReference type="ARBA" id="ARBA00023033"/>
    </source>
</evidence>
<evidence type="ECO:0000256" key="1">
    <source>
        <dbReference type="ARBA" id="ARBA00001974"/>
    </source>
</evidence>
<dbReference type="Pfam" id="PF00743">
    <property type="entry name" value="FMO-like"/>
    <property type="match status" value="1"/>
</dbReference>
<keyword evidence="6 18" id="KW-0256">Endoplasmic reticulum</keyword>
<dbReference type="SUPFAM" id="SSF51905">
    <property type="entry name" value="FAD/NAD(P)-binding domain"/>
    <property type="match status" value="2"/>
</dbReference>
<dbReference type="InterPro" id="IPR000960">
    <property type="entry name" value="Flavin_mOase"/>
</dbReference>
<evidence type="ECO:0000256" key="10">
    <source>
        <dbReference type="ARBA" id="ARBA00023002"/>
    </source>
</evidence>
<evidence type="ECO:0000256" key="6">
    <source>
        <dbReference type="ARBA" id="ARBA00022824"/>
    </source>
</evidence>
<keyword evidence="9 20" id="KW-1133">Transmembrane helix</keyword>
<proteinExistence type="inferred from homology"/>
<keyword evidence="4 18" id="KW-0285">Flavoprotein</keyword>
<dbReference type="EC" id="1.-.-.-" evidence="19"/>
<evidence type="ECO:0000256" key="5">
    <source>
        <dbReference type="ARBA" id="ARBA00022692"/>
    </source>
</evidence>
<name>A0AAN8K9X3_PATCE</name>
<evidence type="ECO:0000256" key="3">
    <source>
        <dbReference type="ARBA" id="ARBA00009183"/>
    </source>
</evidence>
<dbReference type="PANTHER" id="PTHR23023">
    <property type="entry name" value="DIMETHYLANILINE MONOOXYGENASE"/>
    <property type="match status" value="1"/>
</dbReference>
<dbReference type="InterPro" id="IPR050346">
    <property type="entry name" value="FMO-like"/>
</dbReference>
<comment type="catalytic activity">
    <reaction evidence="17">
        <text>N,N-dimethylaniline + NADPH + O2 + H(+) = N,N-dimethylaniline N-oxide + NADP(+) + H2O</text>
        <dbReference type="Rhea" id="RHEA:24468"/>
        <dbReference type="ChEBI" id="CHEBI:15377"/>
        <dbReference type="ChEBI" id="CHEBI:15378"/>
        <dbReference type="ChEBI" id="CHEBI:15379"/>
        <dbReference type="ChEBI" id="CHEBI:16269"/>
        <dbReference type="ChEBI" id="CHEBI:17735"/>
        <dbReference type="ChEBI" id="CHEBI:57783"/>
        <dbReference type="ChEBI" id="CHEBI:58349"/>
        <dbReference type="EC" id="1.14.13.8"/>
    </reaction>
    <physiologicalReaction direction="left-to-right" evidence="17">
        <dbReference type="Rhea" id="RHEA:24469"/>
    </physiologicalReaction>
</comment>
<dbReference type="PIRSF" id="PIRSF000332">
    <property type="entry name" value="FMO"/>
    <property type="match status" value="1"/>
</dbReference>
<dbReference type="AlphaFoldDB" id="A0AAN8K9X3"/>
<feature type="transmembrane region" description="Helical" evidence="20">
    <location>
        <begin position="503"/>
        <end position="524"/>
    </location>
</feature>
<dbReference type="EMBL" id="JAZGQO010000001">
    <property type="protein sequence ID" value="KAK6194529.1"/>
    <property type="molecule type" value="Genomic_DNA"/>
</dbReference>
<comment type="subcellular location">
    <subcellularLocation>
        <location evidence="2">Endoplasmic reticulum membrane</location>
        <topology evidence="2">Single-pass membrane protein</topology>
    </subcellularLocation>
</comment>
<accession>A0AAN8K9X3</accession>
<gene>
    <name evidence="21" type="ORF">SNE40_000149</name>
</gene>
<comment type="function">
    <text evidence="13">Broad spectrum monooxygenase that catalyzes the oxygenation of a wide variety of nitrogen- and sulfur-containing compounds including xenobiotics. Catalyzes the S-oxygenation of hypotaurine to produce taurine, an organic osmolyte involved in cell volume regulation as well as a variety of cytoprotective and developmental processes. In vitro, catalyzes the N-oxygenation of trimethylamine (TMA) to produce trimethylamine N-oxide (TMAO) and could therefore participate to the detoxification of this compound that is generated by the action of gut microbiota from dietary precursors such as choline, choline containing compounds, betaine or L-carnitine.</text>
</comment>
<comment type="catalytic activity">
    <reaction evidence="16">
        <text>trimethylamine + NADPH + O2 = trimethylamine N-oxide + NADP(+) + H2O</text>
        <dbReference type="Rhea" id="RHEA:31979"/>
        <dbReference type="ChEBI" id="CHEBI:15377"/>
        <dbReference type="ChEBI" id="CHEBI:15379"/>
        <dbReference type="ChEBI" id="CHEBI:15724"/>
        <dbReference type="ChEBI" id="CHEBI:57783"/>
        <dbReference type="ChEBI" id="CHEBI:58349"/>
        <dbReference type="ChEBI" id="CHEBI:58389"/>
        <dbReference type="EC" id="1.14.13.148"/>
    </reaction>
    <physiologicalReaction direction="left-to-right" evidence="16">
        <dbReference type="Rhea" id="RHEA:31980"/>
    </physiologicalReaction>
</comment>
<keyword evidence="10 18" id="KW-0560">Oxidoreductase</keyword>
<dbReference type="FunFam" id="3.50.50.60:FF:000159">
    <property type="entry name" value="Dimethylaniline monooxygenase [N-oxide-forming]"/>
    <property type="match status" value="1"/>
</dbReference>
<keyword evidence="8 18" id="KW-0521">NADP</keyword>
<evidence type="ECO:0000256" key="15">
    <source>
        <dbReference type="ARBA" id="ARBA00048041"/>
    </source>
</evidence>
<dbReference type="InterPro" id="IPR020946">
    <property type="entry name" value="Flavin_mOase-like"/>
</dbReference>
<dbReference type="GO" id="GO:0004499">
    <property type="term" value="F:N,N-dimethylaniline monooxygenase activity"/>
    <property type="evidence" value="ECO:0007669"/>
    <property type="project" value="UniProtKB-UniRule"/>
</dbReference>
<evidence type="ECO:0000256" key="8">
    <source>
        <dbReference type="ARBA" id="ARBA00022857"/>
    </source>
</evidence>